<dbReference type="NCBIfam" id="TIGR04057">
    <property type="entry name" value="SusC_RagA_signa"/>
    <property type="match status" value="1"/>
</dbReference>
<dbReference type="SUPFAM" id="SSF49464">
    <property type="entry name" value="Carboxypeptidase regulatory domain-like"/>
    <property type="match status" value="1"/>
</dbReference>
<dbReference type="Proteomes" id="UP000239711">
    <property type="component" value="Unassembled WGS sequence"/>
</dbReference>
<dbReference type="InterPro" id="IPR039426">
    <property type="entry name" value="TonB-dep_rcpt-like"/>
</dbReference>
<dbReference type="GO" id="GO:0009279">
    <property type="term" value="C:cell outer membrane"/>
    <property type="evidence" value="ECO:0007669"/>
    <property type="project" value="UniProtKB-SubCell"/>
</dbReference>
<reference evidence="5 6" key="1">
    <citation type="submission" date="2018-02" db="EMBL/GenBank/DDBJ databases">
        <title>The draft genome of Sphingobacterium sp. 5JN-11.</title>
        <authorList>
            <person name="Liu L."/>
            <person name="Li L."/>
            <person name="Liang L."/>
            <person name="Zhang X."/>
            <person name="Wang T."/>
        </authorList>
    </citation>
    <scope>NUCLEOTIDE SEQUENCE [LARGE SCALE GENOMIC DNA]</scope>
    <source>
        <strain evidence="5 6">5JN-11</strain>
    </source>
</reference>
<sequence length="1018" mass="114703">MMRSLHKFSLLFIMSLLAVDGYSQTQIVGIVKDAETRELLSSVTVQIRGVTTQTDRQGRFELKGNVGEKISFSLLGYDFLELASTAGTMEVMLENRLSDLDEVVVVGYGTQKKSNLTGAVSSLQIDERITSRALTNLSSALSGQLPGLAISQNSGMAGSNDMSILIRGMGTVNDASPLIVVDGMPDVDMNRLNINDIESVTVLKDASSAAIYGSRAANGVILITTKSGKNLEKPRLELSSNVAMSNPTDAYSFLPDYPRALTLHQIAQLTSTERANLNYKDGTIDQWMALGMIDPIRYPNTDWWDIIVRNGVLQNHNLSVQGGNDKSSFFGSVGIMDEKGLQINNNFKRYNARFNYEHSLRDNLVIGTRFGGNWSVWEYAGSEGFTQGSGVGADLRASVAGITPYDPVTGYYGGEMAYNENTLVFNPLQAYTNVRNHQNRQEINPSMYLEWFPIEGLRARADYTIDYYNQFRRGANIPTQAYNFQREMLTDRWFITPNAPIQNFTNTGYKTQLNALLNYDKQINANHQITGLFVFSQEYWYNRAQNASRNDRLHPSLTEIDAALNEIQSNGGNSNEEAMRSFVGRFNYNAYGKYLLEFSARFDGSSRFIGDQQYGFFPSGSFGWRFSEEGFVQNFAQSFLNEGKLRVSYGGLGNNSGVGRYEQQETLTTMNYIIDGQIVRGFVNSKMINRDLSWEGTYVTNIGLDLGFLRNRLTAEIDYYNRLTKGMNRPSEMSTHLTGAYTAPRRNIGNLRNQGVEGNFTWRDNIGDFNYSLRFNIAHNRNRLESWNEYLGRGSTFIDMPYGFLYTYEDKGIAQTWDDIYNSTPQGAAPGDVLRLDLNGDGRIDANDKKAYPNIDQNRPRTNLGFAINMSWKGFDFSTFLTAETGRKDYWITRYNDVNPNVTSYAFSQLHLDYPWSHANRGGEWPRLGGGGLNRQETTLWLDNLNYLRMKNIQIGYTLRGKRALSLLGLNDIRFFISGENLFTVTKYRGLDPEIQGKDINEAYPLVKSYSMGLKIGI</sequence>
<evidence type="ECO:0000256" key="3">
    <source>
        <dbReference type="SAM" id="SignalP"/>
    </source>
</evidence>
<evidence type="ECO:0000256" key="1">
    <source>
        <dbReference type="ARBA" id="ARBA00022729"/>
    </source>
</evidence>
<protein>
    <submittedName>
        <fullName evidence="5">SusC/RagA family TonB-linked outer membrane protein</fullName>
    </submittedName>
</protein>
<organism evidence="5 6">
    <name type="scientific">Sphingobacterium haloxyli</name>
    <dbReference type="NCBI Taxonomy" id="2100533"/>
    <lineage>
        <taxon>Bacteria</taxon>
        <taxon>Pseudomonadati</taxon>
        <taxon>Bacteroidota</taxon>
        <taxon>Sphingobacteriia</taxon>
        <taxon>Sphingobacteriales</taxon>
        <taxon>Sphingobacteriaceae</taxon>
        <taxon>Sphingobacterium</taxon>
    </lineage>
</organism>
<dbReference type="PROSITE" id="PS52016">
    <property type="entry name" value="TONB_DEPENDENT_REC_3"/>
    <property type="match status" value="1"/>
</dbReference>
<dbReference type="PANTHER" id="PTHR30069:SF29">
    <property type="entry name" value="HEMOGLOBIN AND HEMOGLOBIN-HAPTOGLOBIN-BINDING PROTEIN 1-RELATED"/>
    <property type="match status" value="1"/>
</dbReference>
<feature type="domain" description="TonB-dependent receptor plug" evidence="4">
    <location>
        <begin position="113"/>
        <end position="220"/>
    </location>
</feature>
<comment type="similarity">
    <text evidence="2">Belongs to the TonB-dependent receptor family.</text>
</comment>
<name>A0A2S9J5P0_9SPHI</name>
<feature type="chain" id="PRO_5015426152" evidence="3">
    <location>
        <begin position="19"/>
        <end position="1018"/>
    </location>
</feature>
<evidence type="ECO:0000256" key="2">
    <source>
        <dbReference type="PROSITE-ProRule" id="PRU01360"/>
    </source>
</evidence>
<keyword evidence="2" id="KW-1134">Transmembrane beta strand</keyword>
<dbReference type="SUPFAM" id="SSF56935">
    <property type="entry name" value="Porins"/>
    <property type="match status" value="1"/>
</dbReference>
<dbReference type="Pfam" id="PF07715">
    <property type="entry name" value="Plug"/>
    <property type="match status" value="1"/>
</dbReference>
<dbReference type="EMBL" id="PVBQ01000004">
    <property type="protein sequence ID" value="PRD48113.1"/>
    <property type="molecule type" value="Genomic_DNA"/>
</dbReference>
<dbReference type="OrthoDB" id="600887at2"/>
<evidence type="ECO:0000313" key="5">
    <source>
        <dbReference type="EMBL" id="PRD48113.1"/>
    </source>
</evidence>
<dbReference type="GO" id="GO:0015344">
    <property type="term" value="F:siderophore uptake transmembrane transporter activity"/>
    <property type="evidence" value="ECO:0007669"/>
    <property type="project" value="TreeGrafter"/>
</dbReference>
<dbReference type="FunFam" id="2.170.130.10:FF:000003">
    <property type="entry name" value="SusC/RagA family TonB-linked outer membrane protein"/>
    <property type="match status" value="1"/>
</dbReference>
<feature type="signal peptide" evidence="3">
    <location>
        <begin position="1"/>
        <end position="18"/>
    </location>
</feature>
<dbReference type="InterPro" id="IPR008969">
    <property type="entry name" value="CarboxyPept-like_regulatory"/>
</dbReference>
<dbReference type="RefSeq" id="WP_105716140.1">
    <property type="nucleotide sequence ID" value="NZ_PVBQ01000004.1"/>
</dbReference>
<dbReference type="GO" id="GO:0044718">
    <property type="term" value="P:siderophore transmembrane transport"/>
    <property type="evidence" value="ECO:0007669"/>
    <property type="project" value="TreeGrafter"/>
</dbReference>
<dbReference type="InterPro" id="IPR023996">
    <property type="entry name" value="TonB-dep_OMP_SusC/RagA"/>
</dbReference>
<evidence type="ECO:0000313" key="6">
    <source>
        <dbReference type="Proteomes" id="UP000239711"/>
    </source>
</evidence>
<dbReference type="InterPro" id="IPR037066">
    <property type="entry name" value="Plug_dom_sf"/>
</dbReference>
<evidence type="ECO:0000259" key="4">
    <source>
        <dbReference type="Pfam" id="PF07715"/>
    </source>
</evidence>
<dbReference type="Gene3D" id="2.170.130.10">
    <property type="entry name" value="TonB-dependent receptor, plug domain"/>
    <property type="match status" value="1"/>
</dbReference>
<dbReference type="InterPro" id="IPR012910">
    <property type="entry name" value="Plug_dom"/>
</dbReference>
<accession>A0A2S9J5P0</accession>
<dbReference type="InterPro" id="IPR023997">
    <property type="entry name" value="TonB-dep_OMP_SusC/RagA_CS"/>
</dbReference>
<keyword evidence="2" id="KW-0472">Membrane</keyword>
<keyword evidence="6" id="KW-1185">Reference proteome</keyword>
<dbReference type="PANTHER" id="PTHR30069">
    <property type="entry name" value="TONB-DEPENDENT OUTER MEMBRANE RECEPTOR"/>
    <property type="match status" value="1"/>
</dbReference>
<gene>
    <name evidence="5" type="ORF">C5745_06270</name>
</gene>
<comment type="subcellular location">
    <subcellularLocation>
        <location evidence="2">Cell outer membrane</location>
        <topology evidence="2">Multi-pass membrane protein</topology>
    </subcellularLocation>
</comment>
<keyword evidence="2" id="KW-0998">Cell outer membrane</keyword>
<comment type="caution">
    <text evidence="5">The sequence shown here is derived from an EMBL/GenBank/DDBJ whole genome shotgun (WGS) entry which is preliminary data.</text>
</comment>
<dbReference type="NCBIfam" id="TIGR04056">
    <property type="entry name" value="OMP_RagA_SusC"/>
    <property type="match status" value="1"/>
</dbReference>
<proteinExistence type="inferred from homology"/>
<keyword evidence="2" id="KW-0812">Transmembrane</keyword>
<keyword evidence="2" id="KW-0813">Transport</keyword>
<keyword evidence="1 3" id="KW-0732">Signal</keyword>
<dbReference type="AlphaFoldDB" id="A0A2S9J5P0"/>